<evidence type="ECO:0000256" key="3">
    <source>
        <dbReference type="ARBA" id="ARBA00023002"/>
    </source>
</evidence>
<dbReference type="AlphaFoldDB" id="A0A0F0IIN1"/>
<evidence type="ECO:0000256" key="6">
    <source>
        <dbReference type="RuleBase" id="RU362067"/>
    </source>
</evidence>
<dbReference type="STRING" id="1403190.A0A0F0IIN1"/>
<dbReference type="Gene3D" id="3.90.660.10">
    <property type="match status" value="1"/>
</dbReference>
<evidence type="ECO:0000256" key="2">
    <source>
        <dbReference type="ARBA" id="ARBA00005995"/>
    </source>
</evidence>
<evidence type="ECO:0000259" key="7">
    <source>
        <dbReference type="Pfam" id="PF01593"/>
    </source>
</evidence>
<evidence type="ECO:0000256" key="4">
    <source>
        <dbReference type="ARBA" id="ARBA00048448"/>
    </source>
</evidence>
<dbReference type="Pfam" id="PF01593">
    <property type="entry name" value="Amino_oxidase"/>
    <property type="match status" value="1"/>
</dbReference>
<dbReference type="PANTHER" id="PTHR43563:SF1">
    <property type="entry name" value="AMINE OXIDASE [FLAVIN-CONTAINING] B"/>
    <property type="match status" value="1"/>
</dbReference>
<dbReference type="Gene3D" id="1.10.405.10">
    <property type="entry name" value="Guanine Nucleotide Dissociation Inhibitor, domain 1"/>
    <property type="match status" value="1"/>
</dbReference>
<keyword evidence="6" id="KW-0285">Flavoprotein</keyword>
<name>A0A0F0IIN1_ASPPU</name>
<dbReference type="InterPro" id="IPR001613">
    <property type="entry name" value="Flavin_amine_oxidase"/>
</dbReference>
<organism evidence="8 9">
    <name type="scientific">Aspergillus parasiticus (strain ATCC 56775 / NRRL 5862 / SRRC 143 / SU-1)</name>
    <dbReference type="NCBI Taxonomy" id="1403190"/>
    <lineage>
        <taxon>Eukaryota</taxon>
        <taxon>Fungi</taxon>
        <taxon>Dikarya</taxon>
        <taxon>Ascomycota</taxon>
        <taxon>Pezizomycotina</taxon>
        <taxon>Eurotiomycetes</taxon>
        <taxon>Eurotiomycetidae</taxon>
        <taxon>Eurotiales</taxon>
        <taxon>Aspergillaceae</taxon>
        <taxon>Aspergillus</taxon>
        <taxon>Aspergillus subgen. Circumdati</taxon>
    </lineage>
</organism>
<dbReference type="EMBL" id="JZEE01000341">
    <property type="protein sequence ID" value="KJK65718.1"/>
    <property type="molecule type" value="Genomic_DNA"/>
</dbReference>
<reference evidence="8 9" key="1">
    <citation type="submission" date="2015-02" db="EMBL/GenBank/DDBJ databases">
        <title>Draft genome sequence of Aspergillus parasiticus SU-1.</title>
        <authorList>
            <person name="Yu J."/>
            <person name="Fedorova N."/>
            <person name="Yin Y."/>
            <person name="Losada L."/>
            <person name="Zafar N."/>
            <person name="Taujale R."/>
            <person name="Ehrlich K.C."/>
            <person name="Bhatnagar D."/>
            <person name="Cleveland T.E."/>
            <person name="Bennett J.W."/>
            <person name="Nierman W.C."/>
        </authorList>
    </citation>
    <scope>NUCLEOTIDE SEQUENCE [LARGE SCALE GENOMIC DNA]</scope>
    <source>
        <strain evidence="9">ATCC 56775 / NRRL 5862 / SRRC 143 / SU-1</strain>
    </source>
</reference>
<keyword evidence="3 6" id="KW-0560">Oxidoreductase</keyword>
<dbReference type="InterPro" id="IPR002937">
    <property type="entry name" value="Amino_oxidase"/>
</dbReference>
<accession>A0A0F0IIN1</accession>
<dbReference type="PANTHER" id="PTHR43563">
    <property type="entry name" value="AMINE OXIDASE"/>
    <property type="match status" value="1"/>
</dbReference>
<evidence type="ECO:0000313" key="9">
    <source>
        <dbReference type="Proteomes" id="UP000033540"/>
    </source>
</evidence>
<dbReference type="PRINTS" id="PR00757">
    <property type="entry name" value="AMINEOXDASEF"/>
</dbReference>
<keyword evidence="6" id="KW-0274">FAD</keyword>
<dbReference type="Proteomes" id="UP000033540">
    <property type="component" value="Unassembled WGS sequence"/>
</dbReference>
<comment type="caution">
    <text evidence="8">The sequence shown here is derived from an EMBL/GenBank/DDBJ whole genome shotgun (WGS) entry which is preliminary data.</text>
</comment>
<dbReference type="InterPro" id="IPR036188">
    <property type="entry name" value="FAD/NAD-bd_sf"/>
</dbReference>
<dbReference type="OrthoDB" id="7777654at2759"/>
<dbReference type="GO" id="GO:0097621">
    <property type="term" value="F:monoamine oxidase activity"/>
    <property type="evidence" value="ECO:0007669"/>
    <property type="project" value="UniProtKB-EC"/>
</dbReference>
<feature type="binding site" evidence="5">
    <location>
        <position position="15"/>
    </location>
    <ligand>
        <name>FAD</name>
        <dbReference type="ChEBI" id="CHEBI:57692"/>
    </ligand>
</feature>
<gene>
    <name evidence="8" type="ORF">P875_00022165</name>
</gene>
<feature type="domain" description="Amine oxidase" evidence="7">
    <location>
        <begin position="14"/>
        <end position="426"/>
    </location>
</feature>
<dbReference type="EC" id="1.4.3.-" evidence="6"/>
<protein>
    <recommendedName>
        <fullName evidence="6">Amine oxidase</fullName>
        <ecNumber evidence="6">1.4.3.-</ecNumber>
    </recommendedName>
</protein>
<sequence length="440" mass="48171">MTDTFDIAVIGAGISGVVAARDLSQKGHSVVLLEARERVGGRTYTKTVFGERLDMGGAYVHWTQPAVWQELQRQNLDMLIPPKVSKKVYWLAEGRIHTDTRDRYDELTSPLFAQLFCDARQWFPSPFNVNAVDTSEIEKVSVEDRINSLNLTAYERDTLKGGMAGVCASYQAQGIAQYLHAVAGFFGNYRAFYETAGHWSIPGGANALIDAILAESRAQLRLSSPVTSISDDGSTVSVTTRTGQRINARVAIVATPLNTMCDLKITPDVPPVVRTMIDQKNPVMASKLWVRVKGAVEDFAFYAPAGQHPINVARNTRRLENGDTLVMCLCTNAASIRGDDPKAVQTALRKFIPTLEVIDVFCQNWATEEFSKGGWVNHRPGSLTGALPQIRKAHGRIYFSGSDVAALYPGSIEGAMESATITARDVNAALANEKRDDCKL</sequence>
<comment type="catalytic activity">
    <reaction evidence="4">
        <text>a secondary aliphatic amine + O2 + H2O = a primary amine + an aldehyde + H2O2</text>
        <dbReference type="Rhea" id="RHEA:26414"/>
        <dbReference type="ChEBI" id="CHEBI:15377"/>
        <dbReference type="ChEBI" id="CHEBI:15379"/>
        <dbReference type="ChEBI" id="CHEBI:16240"/>
        <dbReference type="ChEBI" id="CHEBI:17478"/>
        <dbReference type="ChEBI" id="CHEBI:58855"/>
        <dbReference type="ChEBI" id="CHEBI:65296"/>
        <dbReference type="EC" id="1.4.3.4"/>
    </reaction>
</comment>
<comment type="similarity">
    <text evidence="2 6">Belongs to the flavin monoamine oxidase family.</text>
</comment>
<evidence type="ECO:0000313" key="8">
    <source>
        <dbReference type="EMBL" id="KJK65718.1"/>
    </source>
</evidence>
<feature type="binding site" evidence="5">
    <location>
        <position position="226"/>
    </location>
    <ligand>
        <name>FAD</name>
        <dbReference type="ChEBI" id="CHEBI:57692"/>
    </ligand>
</feature>
<dbReference type="SUPFAM" id="SSF51905">
    <property type="entry name" value="FAD/NAD(P)-binding domain"/>
    <property type="match status" value="1"/>
</dbReference>
<evidence type="ECO:0000256" key="1">
    <source>
        <dbReference type="ARBA" id="ARBA00001974"/>
    </source>
</evidence>
<proteinExistence type="inferred from homology"/>
<evidence type="ECO:0000256" key="5">
    <source>
        <dbReference type="PIRSR" id="PIRSR601613-1"/>
    </source>
</evidence>
<feature type="binding site" evidence="5">
    <location>
        <begin position="34"/>
        <end position="35"/>
    </location>
    <ligand>
        <name>FAD</name>
        <dbReference type="ChEBI" id="CHEBI:57692"/>
    </ligand>
</feature>
<comment type="cofactor">
    <cofactor evidence="1 6">
        <name>FAD</name>
        <dbReference type="ChEBI" id="CHEBI:57692"/>
    </cofactor>
</comment>
<dbReference type="Gene3D" id="3.50.50.60">
    <property type="entry name" value="FAD/NAD(P)-binding domain"/>
    <property type="match status" value="1"/>
</dbReference>
<dbReference type="InterPro" id="IPR050703">
    <property type="entry name" value="Flavin_MAO"/>
</dbReference>